<accession>A0A368F6A5</accession>
<feature type="compositionally biased region" description="Basic and acidic residues" evidence="1">
    <location>
        <begin position="29"/>
        <end position="48"/>
    </location>
</feature>
<dbReference type="Proteomes" id="UP000252519">
    <property type="component" value="Unassembled WGS sequence"/>
</dbReference>
<organism evidence="2 3">
    <name type="scientific">Ancylostoma caninum</name>
    <name type="common">Dog hookworm</name>
    <dbReference type="NCBI Taxonomy" id="29170"/>
    <lineage>
        <taxon>Eukaryota</taxon>
        <taxon>Metazoa</taxon>
        <taxon>Ecdysozoa</taxon>
        <taxon>Nematoda</taxon>
        <taxon>Chromadorea</taxon>
        <taxon>Rhabditida</taxon>
        <taxon>Rhabditina</taxon>
        <taxon>Rhabditomorpha</taxon>
        <taxon>Strongyloidea</taxon>
        <taxon>Ancylostomatidae</taxon>
        <taxon>Ancylostomatinae</taxon>
        <taxon>Ancylostoma</taxon>
    </lineage>
</organism>
<reference evidence="2 3" key="1">
    <citation type="submission" date="2014-10" db="EMBL/GenBank/DDBJ databases">
        <title>Draft genome of the hookworm Ancylostoma caninum.</title>
        <authorList>
            <person name="Mitreva M."/>
        </authorList>
    </citation>
    <scope>NUCLEOTIDE SEQUENCE [LARGE SCALE GENOMIC DNA]</scope>
    <source>
        <strain evidence="2 3">Baltimore</strain>
    </source>
</reference>
<comment type="caution">
    <text evidence="2">The sequence shown here is derived from an EMBL/GenBank/DDBJ whole genome shotgun (WGS) entry which is preliminary data.</text>
</comment>
<gene>
    <name evidence="2" type="ORF">ANCCAN_26663</name>
</gene>
<name>A0A368F6A5_ANCCA</name>
<evidence type="ECO:0000313" key="3">
    <source>
        <dbReference type="Proteomes" id="UP000252519"/>
    </source>
</evidence>
<sequence length="171" mass="19685">MEGKLVRRFLPSSALLYAPSGRRTVTSHQDAESSHANDDQFREERCSSDDEDEIVVVDIVDVPENCSEPVSTRPHSTDQRDHCRDIIQKMEMSYAATRTNAFTALRNPGDGLLEEMERSYHLMEEDRKIMARVAAEATGKETMRSLPVARICRYMYNRCVYVYRNLFAENI</sequence>
<proteinExistence type="predicted"/>
<feature type="region of interest" description="Disordered" evidence="1">
    <location>
        <begin position="23"/>
        <end position="49"/>
    </location>
</feature>
<evidence type="ECO:0000256" key="1">
    <source>
        <dbReference type="SAM" id="MobiDB-lite"/>
    </source>
</evidence>
<dbReference type="EMBL" id="JOJR01003804">
    <property type="protein sequence ID" value="RCN27602.1"/>
    <property type="molecule type" value="Genomic_DNA"/>
</dbReference>
<evidence type="ECO:0000313" key="2">
    <source>
        <dbReference type="EMBL" id="RCN27602.1"/>
    </source>
</evidence>
<dbReference type="AlphaFoldDB" id="A0A368F6A5"/>
<protein>
    <submittedName>
        <fullName evidence="2">Uncharacterized protein</fullName>
    </submittedName>
</protein>
<keyword evidence="3" id="KW-1185">Reference proteome</keyword>